<keyword evidence="10" id="KW-0862">Zinc</keyword>
<accession>A0A0M2P6E9</accession>
<feature type="domain" description="Peptidase M20 dimerisation" evidence="15">
    <location>
        <begin position="176"/>
        <end position="282"/>
    </location>
</feature>
<comment type="pathway">
    <text evidence="3">Amino-acid biosynthesis; L-lysine biosynthesis via DAP pathway; LL-2,6-diaminopimelate from (S)-tetrahydrodipicolinate (succinylase route): step 3/3.</text>
</comment>
<dbReference type="GO" id="GO:0046872">
    <property type="term" value="F:metal ion binding"/>
    <property type="evidence" value="ECO:0007669"/>
    <property type="project" value="UniProtKB-KW"/>
</dbReference>
<evidence type="ECO:0000313" key="16">
    <source>
        <dbReference type="EMBL" id="KKI65473.1"/>
    </source>
</evidence>
<dbReference type="GO" id="GO:0009089">
    <property type="term" value="P:lysine biosynthetic process via diaminopimelate"/>
    <property type="evidence" value="ECO:0007669"/>
    <property type="project" value="UniProtKB-UniPathway"/>
</dbReference>
<dbReference type="PROSITE" id="PS00759">
    <property type="entry name" value="ARGE_DAPE_CPG2_2"/>
    <property type="match status" value="1"/>
</dbReference>
<dbReference type="PANTHER" id="PTHR43808">
    <property type="entry name" value="ACETYLORNITHINE DEACETYLASE"/>
    <property type="match status" value="1"/>
</dbReference>
<name>A0A0M2P6E9_STACC</name>
<dbReference type="CDD" id="cd08659">
    <property type="entry name" value="M20_ArgE_DapE-like"/>
    <property type="match status" value="1"/>
</dbReference>
<reference evidence="16 17" key="1">
    <citation type="submission" date="2015-03" db="EMBL/GenBank/DDBJ databases">
        <title>Genome Assembly of Staphylococcus cohnii subsp. cohnii strain G22B2.</title>
        <authorList>
            <person name="Nair G."/>
            <person name="Kaur G."/>
            <person name="Khatri I."/>
            <person name="Singh N.K."/>
            <person name="Sathyabama S."/>
            <person name="Maurya S.K."/>
            <person name="Subramanian S."/>
            <person name="Agrewala J.N."/>
            <person name="Mayilraj S."/>
        </authorList>
    </citation>
    <scope>NUCLEOTIDE SEQUENCE [LARGE SCALE GENOMIC DNA]</scope>
    <source>
        <strain evidence="16 17">G22B2</strain>
    </source>
</reference>
<evidence type="ECO:0000256" key="6">
    <source>
        <dbReference type="ARBA" id="ARBA00016853"/>
    </source>
</evidence>
<dbReference type="InterPro" id="IPR050072">
    <property type="entry name" value="Peptidase_M20A"/>
</dbReference>
<comment type="similarity">
    <text evidence="4">Belongs to the peptidase M20A family.</text>
</comment>
<evidence type="ECO:0000256" key="8">
    <source>
        <dbReference type="ARBA" id="ARBA00022723"/>
    </source>
</evidence>
<dbReference type="SUPFAM" id="SSF53187">
    <property type="entry name" value="Zn-dependent exopeptidases"/>
    <property type="match status" value="1"/>
</dbReference>
<evidence type="ECO:0000313" key="17">
    <source>
        <dbReference type="Proteomes" id="UP000034455"/>
    </source>
</evidence>
<dbReference type="RefSeq" id="WP_019470046.1">
    <property type="nucleotide sequence ID" value="NZ_LAKJ01000002.1"/>
</dbReference>
<dbReference type="Gene3D" id="3.40.630.10">
    <property type="entry name" value="Zn peptidases"/>
    <property type="match status" value="2"/>
</dbReference>
<evidence type="ECO:0000256" key="5">
    <source>
        <dbReference type="ARBA" id="ARBA00011921"/>
    </source>
</evidence>
<keyword evidence="13" id="KW-0170">Cobalt</keyword>
<gene>
    <name evidence="16" type="ORF">UF66_1430</name>
</gene>
<organism evidence="16 17">
    <name type="scientific">Staphylococcus cohnii subsp. cohnii</name>
    <dbReference type="NCBI Taxonomy" id="74704"/>
    <lineage>
        <taxon>Bacteria</taxon>
        <taxon>Bacillati</taxon>
        <taxon>Bacillota</taxon>
        <taxon>Bacilli</taxon>
        <taxon>Bacillales</taxon>
        <taxon>Staphylococcaceae</taxon>
        <taxon>Staphylococcus</taxon>
        <taxon>Staphylococcus cohnii species complex</taxon>
    </lineage>
</organism>
<protein>
    <recommendedName>
        <fullName evidence="6">Probable succinyl-diaminopimelate desuccinylase</fullName>
        <ecNumber evidence="5">3.5.1.18</ecNumber>
    </recommendedName>
</protein>
<keyword evidence="9" id="KW-0378">Hydrolase</keyword>
<evidence type="ECO:0000256" key="2">
    <source>
        <dbReference type="ARBA" id="ARBA00001947"/>
    </source>
</evidence>
<evidence type="ECO:0000256" key="4">
    <source>
        <dbReference type="ARBA" id="ARBA00006247"/>
    </source>
</evidence>
<dbReference type="InterPro" id="IPR011650">
    <property type="entry name" value="Peptidase_M20_dimer"/>
</dbReference>
<dbReference type="SUPFAM" id="SSF55031">
    <property type="entry name" value="Bacterial exopeptidase dimerisation domain"/>
    <property type="match status" value="1"/>
</dbReference>
<dbReference type="AlphaFoldDB" id="A0A0M2P6E9"/>
<sequence>MSVFSNDERVKILSDIVEIQSVNEKELDVAHYLQDLFNKYGIQTKIEKLEGENTRANLVAEIGNGKPVVGISGHMDVVTTGDENLWNYDPFKLTEDNQGRLHGRGSADMKSGLAALAISLIEIKEAGTLNQGTIKFMATAGEEVTSDGAALLHEKGYMDDVEALLIAEPSQDGIVYTHKGTMDIQVISKGKSSHSSMPELGYNAINPLVDFIHYLNKAYNKVDIKSELLGTPTMNSTIISGGDQVNSIPAYAESLFNMRTIPDYDNNKFEALFNSIKDQVNQESNADITVNPYVNRDPVYTKGDNTFLKLAKSLGDSYFDRNLDVTSSTATTDASYLMKDKDESFSFVMYGPGETGQAHQVDEYVYKDAYLTFIDLYSQLLPQYLNTAK</sequence>
<evidence type="ECO:0000256" key="11">
    <source>
        <dbReference type="ARBA" id="ARBA00022915"/>
    </source>
</evidence>
<evidence type="ECO:0000256" key="12">
    <source>
        <dbReference type="ARBA" id="ARBA00023154"/>
    </source>
</evidence>
<keyword evidence="11" id="KW-0220">Diaminopimelate biosynthesis</keyword>
<evidence type="ECO:0000256" key="1">
    <source>
        <dbReference type="ARBA" id="ARBA00001941"/>
    </source>
</evidence>
<dbReference type="UniPathway" id="UPA00034">
    <property type="reaction ID" value="UER00021"/>
</dbReference>
<evidence type="ECO:0000256" key="14">
    <source>
        <dbReference type="ARBA" id="ARBA00051301"/>
    </source>
</evidence>
<proteinExistence type="inferred from homology"/>
<evidence type="ECO:0000256" key="10">
    <source>
        <dbReference type="ARBA" id="ARBA00022833"/>
    </source>
</evidence>
<comment type="catalytic activity">
    <reaction evidence="14">
        <text>N-succinyl-(2S,6S)-2,6-diaminopimelate + H2O = (2S,6S)-2,6-diaminopimelate + succinate</text>
        <dbReference type="Rhea" id="RHEA:22608"/>
        <dbReference type="ChEBI" id="CHEBI:15377"/>
        <dbReference type="ChEBI" id="CHEBI:30031"/>
        <dbReference type="ChEBI" id="CHEBI:57609"/>
        <dbReference type="ChEBI" id="CHEBI:58087"/>
        <dbReference type="EC" id="3.5.1.18"/>
    </reaction>
</comment>
<keyword evidence="7" id="KW-0028">Amino-acid biosynthesis</keyword>
<dbReference type="Gene3D" id="3.30.70.360">
    <property type="match status" value="1"/>
</dbReference>
<comment type="cofactor">
    <cofactor evidence="1">
        <name>Co(2+)</name>
        <dbReference type="ChEBI" id="CHEBI:48828"/>
    </cofactor>
</comment>
<dbReference type="PROSITE" id="PS00758">
    <property type="entry name" value="ARGE_DAPE_CPG2_1"/>
    <property type="match status" value="1"/>
</dbReference>
<evidence type="ECO:0000256" key="3">
    <source>
        <dbReference type="ARBA" id="ARBA00005130"/>
    </source>
</evidence>
<dbReference type="Proteomes" id="UP000034455">
    <property type="component" value="Unassembled WGS sequence"/>
</dbReference>
<keyword evidence="12" id="KW-0457">Lysine biosynthesis</keyword>
<evidence type="ECO:0000256" key="13">
    <source>
        <dbReference type="ARBA" id="ARBA00023285"/>
    </source>
</evidence>
<comment type="cofactor">
    <cofactor evidence="2">
        <name>Zn(2+)</name>
        <dbReference type="ChEBI" id="CHEBI:29105"/>
    </cofactor>
</comment>
<dbReference type="NCBIfam" id="TIGR01910">
    <property type="entry name" value="DapE-ArgE"/>
    <property type="match status" value="1"/>
</dbReference>
<dbReference type="EMBL" id="LAKJ01000002">
    <property type="protein sequence ID" value="KKI65473.1"/>
    <property type="molecule type" value="Genomic_DNA"/>
</dbReference>
<keyword evidence="8" id="KW-0479">Metal-binding</keyword>
<evidence type="ECO:0000259" key="15">
    <source>
        <dbReference type="Pfam" id="PF07687"/>
    </source>
</evidence>
<dbReference type="EC" id="3.5.1.18" evidence="5"/>
<dbReference type="Pfam" id="PF07687">
    <property type="entry name" value="M20_dimer"/>
    <property type="match status" value="1"/>
</dbReference>
<dbReference type="InterPro" id="IPR002933">
    <property type="entry name" value="Peptidase_M20"/>
</dbReference>
<dbReference type="InterPro" id="IPR010182">
    <property type="entry name" value="ArgE/DapE"/>
</dbReference>
<dbReference type="GO" id="GO:0019877">
    <property type="term" value="P:diaminopimelate biosynthetic process"/>
    <property type="evidence" value="ECO:0007669"/>
    <property type="project" value="UniProtKB-KW"/>
</dbReference>
<dbReference type="InterPro" id="IPR001261">
    <property type="entry name" value="ArgE/DapE_CS"/>
</dbReference>
<comment type="caution">
    <text evidence="16">The sequence shown here is derived from an EMBL/GenBank/DDBJ whole genome shotgun (WGS) entry which is preliminary data.</text>
</comment>
<dbReference type="NCBIfam" id="NF006365">
    <property type="entry name" value="PRK08588.1"/>
    <property type="match status" value="1"/>
</dbReference>
<dbReference type="PANTHER" id="PTHR43808:SF8">
    <property type="entry name" value="PEPTIDASE M20 DIMERISATION DOMAIN-CONTAINING PROTEIN"/>
    <property type="match status" value="1"/>
</dbReference>
<dbReference type="InterPro" id="IPR036264">
    <property type="entry name" value="Bact_exopeptidase_dim_dom"/>
</dbReference>
<evidence type="ECO:0000256" key="7">
    <source>
        <dbReference type="ARBA" id="ARBA00022605"/>
    </source>
</evidence>
<dbReference type="PATRIC" id="fig|74704.6.peg.1465"/>
<dbReference type="GO" id="GO:0009014">
    <property type="term" value="F:succinyl-diaminopimelate desuccinylase activity"/>
    <property type="evidence" value="ECO:0007669"/>
    <property type="project" value="UniProtKB-EC"/>
</dbReference>
<dbReference type="Pfam" id="PF01546">
    <property type="entry name" value="Peptidase_M20"/>
    <property type="match status" value="1"/>
</dbReference>
<evidence type="ECO:0000256" key="9">
    <source>
        <dbReference type="ARBA" id="ARBA00022801"/>
    </source>
</evidence>